<feature type="compositionally biased region" description="Gly residues" evidence="1">
    <location>
        <begin position="101"/>
        <end position="111"/>
    </location>
</feature>
<name>A0A150GGX0_GONPE</name>
<feature type="region of interest" description="Disordered" evidence="1">
    <location>
        <begin position="472"/>
        <end position="594"/>
    </location>
</feature>
<evidence type="ECO:0000313" key="2">
    <source>
        <dbReference type="EMBL" id="KXZ48875.1"/>
    </source>
</evidence>
<protein>
    <submittedName>
        <fullName evidence="2">Uncharacterized protein</fullName>
    </submittedName>
</protein>
<evidence type="ECO:0000256" key="1">
    <source>
        <dbReference type="SAM" id="MobiDB-lite"/>
    </source>
</evidence>
<reference evidence="3" key="1">
    <citation type="journal article" date="2016" name="Nat. Commun.">
        <title>The Gonium pectorale genome demonstrates co-option of cell cycle regulation during the evolution of multicellularity.</title>
        <authorList>
            <person name="Hanschen E.R."/>
            <person name="Marriage T.N."/>
            <person name="Ferris P.J."/>
            <person name="Hamaji T."/>
            <person name="Toyoda A."/>
            <person name="Fujiyama A."/>
            <person name="Neme R."/>
            <person name="Noguchi H."/>
            <person name="Minakuchi Y."/>
            <person name="Suzuki M."/>
            <person name="Kawai-Toyooka H."/>
            <person name="Smith D.R."/>
            <person name="Sparks H."/>
            <person name="Anderson J."/>
            <person name="Bakaric R."/>
            <person name="Luria V."/>
            <person name="Karger A."/>
            <person name="Kirschner M.W."/>
            <person name="Durand P.M."/>
            <person name="Michod R.E."/>
            <person name="Nozaki H."/>
            <person name="Olson B.J."/>
        </authorList>
    </citation>
    <scope>NUCLEOTIDE SEQUENCE [LARGE SCALE GENOMIC DNA]</scope>
    <source>
        <strain evidence="3">NIES-2863</strain>
    </source>
</reference>
<feature type="compositionally biased region" description="Low complexity" evidence="1">
    <location>
        <begin position="905"/>
        <end position="924"/>
    </location>
</feature>
<feature type="compositionally biased region" description="Gly residues" evidence="1">
    <location>
        <begin position="187"/>
        <end position="198"/>
    </location>
</feature>
<dbReference type="STRING" id="33097.A0A150GGX0"/>
<feature type="region of interest" description="Disordered" evidence="1">
    <location>
        <begin position="184"/>
        <end position="217"/>
    </location>
</feature>
<accession>A0A150GGX0</accession>
<feature type="region of interest" description="Disordered" evidence="1">
    <location>
        <begin position="1049"/>
        <end position="1083"/>
    </location>
</feature>
<feature type="region of interest" description="Disordered" evidence="1">
    <location>
        <begin position="672"/>
        <end position="704"/>
    </location>
</feature>
<feature type="compositionally biased region" description="Low complexity" evidence="1">
    <location>
        <begin position="503"/>
        <end position="527"/>
    </location>
</feature>
<feature type="region of interest" description="Disordered" evidence="1">
    <location>
        <begin position="316"/>
        <end position="375"/>
    </location>
</feature>
<feature type="region of interest" description="Disordered" evidence="1">
    <location>
        <begin position="827"/>
        <end position="944"/>
    </location>
</feature>
<proteinExistence type="predicted"/>
<dbReference type="EMBL" id="LSYV01000026">
    <property type="protein sequence ID" value="KXZ48875.1"/>
    <property type="molecule type" value="Genomic_DNA"/>
</dbReference>
<feature type="compositionally biased region" description="Basic and acidic residues" evidence="1">
    <location>
        <begin position="201"/>
        <end position="212"/>
    </location>
</feature>
<feature type="region of interest" description="Disordered" evidence="1">
    <location>
        <begin position="94"/>
        <end position="114"/>
    </location>
</feature>
<keyword evidence="3" id="KW-1185">Reference proteome</keyword>
<feature type="compositionally biased region" description="Low complexity" evidence="1">
    <location>
        <begin position="355"/>
        <end position="371"/>
    </location>
</feature>
<feature type="compositionally biased region" description="Polar residues" evidence="1">
    <location>
        <begin position="552"/>
        <end position="565"/>
    </location>
</feature>
<gene>
    <name evidence="2" type="ORF">GPECTOR_25g460</name>
</gene>
<feature type="region of interest" description="Disordered" evidence="1">
    <location>
        <begin position="1095"/>
        <end position="1121"/>
    </location>
</feature>
<feature type="region of interest" description="Disordered" evidence="1">
    <location>
        <begin position="407"/>
        <end position="455"/>
    </location>
</feature>
<feature type="compositionally biased region" description="Low complexity" evidence="1">
    <location>
        <begin position="407"/>
        <end position="421"/>
    </location>
</feature>
<evidence type="ECO:0000313" key="3">
    <source>
        <dbReference type="Proteomes" id="UP000075714"/>
    </source>
</evidence>
<feature type="compositionally biased region" description="Gly residues" evidence="1">
    <location>
        <begin position="680"/>
        <end position="694"/>
    </location>
</feature>
<feature type="compositionally biased region" description="Low complexity" evidence="1">
    <location>
        <begin position="1069"/>
        <end position="1083"/>
    </location>
</feature>
<dbReference type="AlphaFoldDB" id="A0A150GGX0"/>
<feature type="compositionally biased region" description="Low complexity" evidence="1">
    <location>
        <begin position="331"/>
        <end position="346"/>
    </location>
</feature>
<feature type="region of interest" description="Disordered" evidence="1">
    <location>
        <begin position="39"/>
        <end position="63"/>
    </location>
</feature>
<organism evidence="2 3">
    <name type="scientific">Gonium pectorale</name>
    <name type="common">Green alga</name>
    <dbReference type="NCBI Taxonomy" id="33097"/>
    <lineage>
        <taxon>Eukaryota</taxon>
        <taxon>Viridiplantae</taxon>
        <taxon>Chlorophyta</taxon>
        <taxon>core chlorophytes</taxon>
        <taxon>Chlorophyceae</taxon>
        <taxon>CS clade</taxon>
        <taxon>Chlamydomonadales</taxon>
        <taxon>Volvocaceae</taxon>
        <taxon>Gonium</taxon>
    </lineage>
</organism>
<comment type="caution">
    <text evidence="2">The sequence shown here is derived from an EMBL/GenBank/DDBJ whole genome shotgun (WGS) entry which is preliminary data.</text>
</comment>
<dbReference type="OrthoDB" id="552700at2759"/>
<dbReference type="Proteomes" id="UP000075714">
    <property type="component" value="Unassembled WGS sequence"/>
</dbReference>
<feature type="compositionally biased region" description="Polar residues" evidence="1">
    <location>
        <begin position="929"/>
        <end position="938"/>
    </location>
</feature>
<feature type="region of interest" description="Disordered" evidence="1">
    <location>
        <begin position="1176"/>
        <end position="1221"/>
    </location>
</feature>
<sequence>MSAPVGGQRLMFVSKEGAELVRRAMLLSRYDEVLEARRAGGDEGATSAAPSLSTAGDGGDGAADRGVAGHPLLALSQLPALLHNGAQSLLGDWVHNQTGDSGQGEGAGGGASLRPRLPSAAAGLPERLIDALAVASRGLGQLFDLRQRGAGAGGLPGPEVVDIPGGPVPQLPAPPLTRAMRLPEELSGGGASGVGAGEGSPAERTRDPDGKRSSLLAGKAGLDDEALLAELRRLEEDRVVQDAEALLRAGGKDAGSGGGSGGFLPPFSFSSYVARLPLEAALKAVLRGLPAPGGAPATLAPSDAAASCASTTAAAASSSAPADNTLASQTAAGGPAPRGAGQGPAANVEKGGSAGDSAAADAAAGSSGAAGPPRRRRFLLVPDAADEQAVEGSREVDRLVAELAASAAATEADPDAEAAAAGQSEGKADMATTATAATSAPLSAPGPRPRVALNVHDSDSRHWVLDVVDRLESDSGEADAPEQQKEQQQGSQSALRSSSLPTPAAALRLRSQAAAAGSAPAQRGQGRPHAASERLICGASSGPTDDLGGLVPSSSATGSPSTHGKQSADPDATETSDPECTSGNRSAAAPSGAGRTPLFLLPGVTLSVRSADGTLLRLRPAFLSLQQLAAAASLMRDVAVAGWRRQRSAARWKLVSALDVLTVHSAGFPIMRLPQQSQSPGGGGAAGGGNGNGGGDEDSDDGIPEAKDLLREMGINNRRPAAGALTGASPAPLPSGPMAVLSTVAVGVLSFGAWCLAAGADAWDAIYTRTPWGLEDIGIPEHINVRPTYLEDHVQQLAEANSTAVAAAAARVSAAAAQRSAEKLQRRKAAAARLARAKTQQEEEQQQPGNPECSLQGPANGHGAAEVPPSEPAMESAAVSCGGAPGSPEAALGAGRTEAAGTQESAATSPAAAAASAPGSASAPKKGGQRSTGTKQQRSGSANAAAAAVSPAGWGGLELQGETLAGVGVLLNFSWALVLAAQEQVRRAERDAVGTEGGLVAGSAGSGLAAEGLMRLAAGRSASGLTVTASEDGEVGLVARIDIRPAPGAAPRFTGAQAKPGSEGVSGDAATAGSAEGPAAGAATAAATPAGAAAAGSEAASVPEEEGDNGLAVRDLGSQGRSGRRFELLQSSSKLVSQVSRPHKFEVGLHLNLRKLMGDLPADAPDVLLPLQQPAGATVAAPPPSATAAPASAPAPVDAVSSSPHRPDAAGPSPSGPAKAR</sequence>